<dbReference type="InterPro" id="IPR037923">
    <property type="entry name" value="HTH-like"/>
</dbReference>
<evidence type="ECO:0000313" key="7">
    <source>
        <dbReference type="Proteomes" id="UP001597273"/>
    </source>
</evidence>
<dbReference type="PRINTS" id="PR00032">
    <property type="entry name" value="HTHARAC"/>
</dbReference>
<dbReference type="Gene3D" id="1.10.10.60">
    <property type="entry name" value="Homeodomain-like"/>
    <property type="match status" value="2"/>
</dbReference>
<gene>
    <name evidence="6" type="ORF">ACFSDB_15180</name>
</gene>
<dbReference type="InterPro" id="IPR014710">
    <property type="entry name" value="RmlC-like_jellyroll"/>
</dbReference>
<keyword evidence="7" id="KW-1185">Reference proteome</keyword>
<evidence type="ECO:0000256" key="4">
    <source>
        <dbReference type="ARBA" id="ARBA00023163"/>
    </source>
</evidence>
<evidence type="ECO:0000256" key="3">
    <source>
        <dbReference type="ARBA" id="ARBA00023159"/>
    </source>
</evidence>
<dbReference type="SUPFAM" id="SSF46689">
    <property type="entry name" value="Homeodomain-like"/>
    <property type="match status" value="2"/>
</dbReference>
<dbReference type="PROSITE" id="PS01124">
    <property type="entry name" value="HTH_ARAC_FAMILY_2"/>
    <property type="match status" value="1"/>
</dbReference>
<dbReference type="InterPro" id="IPR018062">
    <property type="entry name" value="HTH_AraC-typ_CS"/>
</dbReference>
<dbReference type="SMART" id="SM00342">
    <property type="entry name" value="HTH_ARAC"/>
    <property type="match status" value="1"/>
</dbReference>
<dbReference type="Proteomes" id="UP001597273">
    <property type="component" value="Unassembled WGS sequence"/>
</dbReference>
<comment type="caution">
    <text evidence="6">The sequence shown here is derived from an EMBL/GenBank/DDBJ whole genome shotgun (WGS) entry which is preliminary data.</text>
</comment>
<organism evidence="6 7">
    <name type="scientific">Planococcus chinensis</name>
    <dbReference type="NCBI Taxonomy" id="272917"/>
    <lineage>
        <taxon>Bacteria</taxon>
        <taxon>Bacillati</taxon>
        <taxon>Bacillota</taxon>
        <taxon>Bacilli</taxon>
        <taxon>Bacillales</taxon>
        <taxon>Caryophanaceae</taxon>
        <taxon>Planococcus</taxon>
    </lineage>
</organism>
<dbReference type="EMBL" id="JBHUFW010000011">
    <property type="protein sequence ID" value="MFD1864252.1"/>
    <property type="molecule type" value="Genomic_DNA"/>
</dbReference>
<proteinExistence type="predicted"/>
<dbReference type="RefSeq" id="WP_204890628.1">
    <property type="nucleotide sequence ID" value="NZ_JBHUFW010000011.1"/>
</dbReference>
<dbReference type="InterPro" id="IPR003313">
    <property type="entry name" value="AraC-bd"/>
</dbReference>
<name>A0ABW4QKV0_9BACL</name>
<dbReference type="PROSITE" id="PS00041">
    <property type="entry name" value="HTH_ARAC_FAMILY_1"/>
    <property type="match status" value="1"/>
</dbReference>
<keyword evidence="4" id="KW-0804">Transcription</keyword>
<evidence type="ECO:0000259" key="5">
    <source>
        <dbReference type="PROSITE" id="PS01124"/>
    </source>
</evidence>
<dbReference type="InterPro" id="IPR018060">
    <property type="entry name" value="HTH_AraC"/>
</dbReference>
<accession>A0ABW4QKV0</accession>
<reference evidence="7" key="1">
    <citation type="journal article" date="2019" name="Int. J. Syst. Evol. Microbiol.">
        <title>The Global Catalogue of Microorganisms (GCM) 10K type strain sequencing project: providing services to taxonomists for standard genome sequencing and annotation.</title>
        <authorList>
            <consortium name="The Broad Institute Genomics Platform"/>
            <consortium name="The Broad Institute Genome Sequencing Center for Infectious Disease"/>
            <person name="Wu L."/>
            <person name="Ma J."/>
        </authorList>
    </citation>
    <scope>NUCLEOTIDE SEQUENCE [LARGE SCALE GENOMIC DNA]</scope>
    <source>
        <strain evidence="7">CGMCC 1.15475</strain>
    </source>
</reference>
<keyword evidence="1" id="KW-0805">Transcription regulation</keyword>
<dbReference type="InterPro" id="IPR020449">
    <property type="entry name" value="Tscrpt_reg_AraC-type_HTH"/>
</dbReference>
<evidence type="ECO:0000313" key="6">
    <source>
        <dbReference type="EMBL" id="MFD1864252.1"/>
    </source>
</evidence>
<dbReference type="PANTHER" id="PTHR46796">
    <property type="entry name" value="HTH-TYPE TRANSCRIPTIONAL ACTIVATOR RHAS-RELATED"/>
    <property type="match status" value="1"/>
</dbReference>
<dbReference type="Gene3D" id="2.60.120.10">
    <property type="entry name" value="Jelly Rolls"/>
    <property type="match status" value="1"/>
</dbReference>
<dbReference type="SUPFAM" id="SSF51215">
    <property type="entry name" value="Regulatory protein AraC"/>
    <property type="match status" value="1"/>
</dbReference>
<keyword evidence="3" id="KW-0010">Activator</keyword>
<protein>
    <submittedName>
        <fullName evidence="6">Helix-turn-helix domain-containing protein</fullName>
    </submittedName>
</protein>
<dbReference type="Pfam" id="PF12833">
    <property type="entry name" value="HTH_18"/>
    <property type="match status" value="1"/>
</dbReference>
<feature type="domain" description="HTH araC/xylS-type" evidence="5">
    <location>
        <begin position="164"/>
        <end position="262"/>
    </location>
</feature>
<dbReference type="Pfam" id="PF02311">
    <property type="entry name" value="AraC_binding"/>
    <property type="match status" value="1"/>
</dbReference>
<evidence type="ECO:0000256" key="1">
    <source>
        <dbReference type="ARBA" id="ARBA00023015"/>
    </source>
</evidence>
<dbReference type="InterPro" id="IPR009057">
    <property type="entry name" value="Homeodomain-like_sf"/>
</dbReference>
<sequence>MDIYPLFHSAKFLHIPYGETYRKPLHQHLETAELLLITEGSGRFTVNRKTYTAGPGMIVLYNAGDWHEETAAPPFSAVSLCCSGALIDALPIGHVRPAAVAPVQKLQEFPKHLAILDDLLAENSSSHPNKEATVRLYLTLFLEVLGRNLRPSLQSAPDAAQHIRMARHFIEENCHRELTLEQLSAEIGLSKYFLARQFKEHIGLSPIQYAIQCRLHIAKRLLENTALPVAEIAQHTGYKSGTHFQQAFKKAEGTTPGVYRRTCAASTP</sequence>
<dbReference type="InterPro" id="IPR050204">
    <property type="entry name" value="AraC_XylS_family_regulators"/>
</dbReference>
<evidence type="ECO:0000256" key="2">
    <source>
        <dbReference type="ARBA" id="ARBA00023125"/>
    </source>
</evidence>
<keyword evidence="2" id="KW-0238">DNA-binding</keyword>